<dbReference type="Gene3D" id="1.10.8.60">
    <property type="match status" value="1"/>
</dbReference>
<dbReference type="Gene3D" id="3.30.70.260">
    <property type="match status" value="1"/>
</dbReference>
<dbReference type="NCBIfam" id="TIGR04381">
    <property type="entry name" value="HTH_TypR"/>
    <property type="match status" value="1"/>
</dbReference>
<reference evidence="10 11" key="2">
    <citation type="submission" date="2018-06" db="EMBL/GenBank/DDBJ databases">
        <authorList>
            <person name="Zhirakovskaya E."/>
        </authorList>
    </citation>
    <scope>NUCLEOTIDE SEQUENCE [LARGE SCALE GENOMIC DNA]</scope>
    <source>
        <strain evidence="10 11">FBKL4.011</strain>
    </source>
</reference>
<dbReference type="Gene3D" id="1.10.10.60">
    <property type="entry name" value="Homeodomain-like"/>
    <property type="match status" value="1"/>
</dbReference>
<reference evidence="10 11" key="1">
    <citation type="submission" date="2018-06" db="EMBL/GenBank/DDBJ databases">
        <title>Thermoflavimicrobium daqus sp. nov., a thermophilic microbe isolated from Moutai-flavour Daqu.</title>
        <authorList>
            <person name="Wang X."/>
            <person name="Zhou H."/>
        </authorList>
    </citation>
    <scope>NUCLEOTIDE SEQUENCE [LARGE SCALE GENOMIC DNA]</scope>
    <source>
        <strain evidence="10 11">FBKL4.011</strain>
    </source>
</reference>
<dbReference type="CDD" id="cd00009">
    <property type="entry name" value="AAA"/>
    <property type="match status" value="1"/>
</dbReference>
<dbReference type="InterPro" id="IPR058031">
    <property type="entry name" value="AAA_lid_NorR"/>
</dbReference>
<proteinExistence type="predicted"/>
<evidence type="ECO:0000256" key="4">
    <source>
        <dbReference type="ARBA" id="ARBA00023015"/>
    </source>
</evidence>
<dbReference type="EMBL" id="QJKK01000014">
    <property type="protein sequence ID" value="RAL21436.1"/>
    <property type="molecule type" value="Genomic_DNA"/>
</dbReference>
<evidence type="ECO:0000256" key="3">
    <source>
        <dbReference type="ARBA" id="ARBA00022840"/>
    </source>
</evidence>
<dbReference type="Gene3D" id="3.30.450.20">
    <property type="entry name" value="PAS domain"/>
    <property type="match status" value="1"/>
</dbReference>
<accession>A0A364K177</accession>
<dbReference type="Pfam" id="PF00989">
    <property type="entry name" value="PAS"/>
    <property type="match status" value="1"/>
</dbReference>
<dbReference type="InterPro" id="IPR009057">
    <property type="entry name" value="Homeodomain-like_sf"/>
</dbReference>
<dbReference type="InterPro" id="IPR027417">
    <property type="entry name" value="P-loop_NTPase"/>
</dbReference>
<dbReference type="PROSITE" id="PS00688">
    <property type="entry name" value="SIGMA54_INTERACT_3"/>
    <property type="match status" value="1"/>
</dbReference>
<dbReference type="AlphaFoldDB" id="A0A364K177"/>
<dbReference type="NCBIfam" id="TIGR00229">
    <property type="entry name" value="sensory_box"/>
    <property type="match status" value="1"/>
</dbReference>
<dbReference type="OrthoDB" id="9771372at2"/>
<dbReference type="SMART" id="SM00091">
    <property type="entry name" value="PAS"/>
    <property type="match status" value="1"/>
</dbReference>
<evidence type="ECO:0000313" key="10">
    <source>
        <dbReference type="EMBL" id="RAL21436.1"/>
    </source>
</evidence>
<dbReference type="InterPro" id="IPR025944">
    <property type="entry name" value="Sigma_54_int_dom_CS"/>
</dbReference>
<dbReference type="PANTHER" id="PTHR32071">
    <property type="entry name" value="TRANSCRIPTIONAL REGULATORY PROTEIN"/>
    <property type="match status" value="1"/>
</dbReference>
<dbReference type="GO" id="GO:0003677">
    <property type="term" value="F:DNA binding"/>
    <property type="evidence" value="ECO:0007669"/>
    <property type="project" value="UniProtKB-KW"/>
</dbReference>
<feature type="domain" description="Sigma-54 factor interaction" evidence="8">
    <location>
        <begin position="207"/>
        <end position="437"/>
    </location>
</feature>
<dbReference type="Pfam" id="PF00158">
    <property type="entry name" value="Sigma54_activat"/>
    <property type="match status" value="1"/>
</dbReference>
<evidence type="ECO:0000259" key="8">
    <source>
        <dbReference type="PROSITE" id="PS50045"/>
    </source>
</evidence>
<dbReference type="FunFam" id="3.40.50.300:FF:000006">
    <property type="entry name" value="DNA-binding transcriptional regulator NtrC"/>
    <property type="match status" value="1"/>
</dbReference>
<keyword evidence="5" id="KW-0238">DNA-binding</keyword>
<dbReference type="InterPro" id="IPR035965">
    <property type="entry name" value="PAS-like_dom_sf"/>
</dbReference>
<dbReference type="Gene3D" id="3.40.50.300">
    <property type="entry name" value="P-loop containing nucleotide triphosphate hydrolases"/>
    <property type="match status" value="1"/>
</dbReference>
<keyword evidence="1" id="KW-0547">Nucleotide-binding</keyword>
<dbReference type="SUPFAM" id="SSF46689">
    <property type="entry name" value="Homeodomain-like"/>
    <property type="match status" value="1"/>
</dbReference>
<dbReference type="CDD" id="cd00130">
    <property type="entry name" value="PAS"/>
    <property type="match status" value="1"/>
</dbReference>
<protein>
    <recommendedName>
        <fullName evidence="7">HTH-type transcriptional regulatory protein TyrR</fullName>
    </recommendedName>
</protein>
<dbReference type="PROSITE" id="PS00676">
    <property type="entry name" value="SIGMA54_INTERACT_2"/>
    <property type="match status" value="1"/>
</dbReference>
<dbReference type="Pfam" id="PF25601">
    <property type="entry name" value="AAA_lid_14"/>
    <property type="match status" value="1"/>
</dbReference>
<dbReference type="InterPro" id="IPR025943">
    <property type="entry name" value="Sigma_54_int_dom_ATP-bd_2"/>
</dbReference>
<dbReference type="RefSeq" id="WP_113660214.1">
    <property type="nucleotide sequence ID" value="NZ_KZ845676.1"/>
</dbReference>
<keyword evidence="6" id="KW-0804">Transcription</keyword>
<dbReference type="InterPro" id="IPR000014">
    <property type="entry name" value="PAS"/>
</dbReference>
<dbReference type="Proteomes" id="UP000251213">
    <property type="component" value="Unassembled WGS sequence"/>
</dbReference>
<evidence type="ECO:0000256" key="7">
    <source>
        <dbReference type="ARBA" id="ARBA00029500"/>
    </source>
</evidence>
<evidence type="ECO:0000256" key="6">
    <source>
        <dbReference type="ARBA" id="ARBA00023163"/>
    </source>
</evidence>
<feature type="domain" description="PAS" evidence="9">
    <location>
        <begin position="78"/>
        <end position="123"/>
    </location>
</feature>
<evidence type="ECO:0000256" key="2">
    <source>
        <dbReference type="ARBA" id="ARBA00022797"/>
    </source>
</evidence>
<dbReference type="PROSITE" id="PS00675">
    <property type="entry name" value="SIGMA54_INTERACT_1"/>
    <property type="match status" value="1"/>
</dbReference>
<comment type="caution">
    <text evidence="10">The sequence shown here is derived from an EMBL/GenBank/DDBJ whole genome shotgun (WGS) entry which is preliminary data.</text>
</comment>
<dbReference type="GO" id="GO:0006355">
    <property type="term" value="P:regulation of DNA-templated transcription"/>
    <property type="evidence" value="ECO:0007669"/>
    <property type="project" value="InterPro"/>
</dbReference>
<dbReference type="InterPro" id="IPR030828">
    <property type="entry name" value="HTH_TyrR"/>
</dbReference>
<keyword evidence="2" id="KW-0058">Aromatic hydrocarbons catabolism</keyword>
<keyword evidence="4" id="KW-0805">Transcription regulation</keyword>
<evidence type="ECO:0000256" key="5">
    <source>
        <dbReference type="ARBA" id="ARBA00023125"/>
    </source>
</evidence>
<dbReference type="GO" id="GO:0005524">
    <property type="term" value="F:ATP binding"/>
    <property type="evidence" value="ECO:0007669"/>
    <property type="project" value="UniProtKB-KW"/>
</dbReference>
<dbReference type="SUPFAM" id="SSF52540">
    <property type="entry name" value="P-loop containing nucleoside triphosphate hydrolases"/>
    <property type="match status" value="1"/>
</dbReference>
<dbReference type="SMART" id="SM00382">
    <property type="entry name" value="AAA"/>
    <property type="match status" value="1"/>
</dbReference>
<dbReference type="InterPro" id="IPR013767">
    <property type="entry name" value="PAS_fold"/>
</dbReference>
<sequence length="522" mass="59625">MNYATFKIQTVNRVGITHDIVGQLRQMDIIRMEVKPRYIYLKIDIMEQSLINKVITSIQKIIGVEKVEVINFLPSEIRENQMNTILSTVSEGIISLDHQLHIKTVNRAAEEMLDMNQKQLIDQPIRQLWKGIKKEIKRCLFEGVEILNIPTVVKTVKRGASQLILSYLPIRTKEESQGIVIVLRDMKQIHGIIQSVKETGMVPFAGIIHNSGKMKRCIEIAKRVAKSEATIFLHGESGTGKELFARAIHFESEKANGPFIPMNCAAIPETLLESELFGYEEGAFTGALKGGKKGLIEMAQGGTLFLDEVGELPYHLQAKLLRVLEERAIRRLGGHKLIPIDIRIIAATNRDISAMIEEGTFRKDLYYRLHVIPIYIPPLRERISDIPLLSDFFIKQFCHLIHRPPLSLTYQAIQFLQSYHWPGNVRELKNVIERTVYLCPDDLNELESVYLEQQSTIASCHPYDSKKSFKEKIEAYEKKLLIEILKTCKSARQAAKQIGLSHTAVLKKIKKYGLDDYYTYIS</sequence>
<keyword evidence="11" id="KW-1185">Reference proteome</keyword>
<evidence type="ECO:0000313" key="11">
    <source>
        <dbReference type="Proteomes" id="UP000251213"/>
    </source>
</evidence>
<dbReference type="PROSITE" id="PS50045">
    <property type="entry name" value="SIGMA54_INTERACT_4"/>
    <property type="match status" value="1"/>
</dbReference>
<organism evidence="10 11">
    <name type="scientific">Thermoflavimicrobium daqui</name>
    <dbReference type="NCBI Taxonomy" id="2137476"/>
    <lineage>
        <taxon>Bacteria</taxon>
        <taxon>Bacillati</taxon>
        <taxon>Bacillota</taxon>
        <taxon>Bacilli</taxon>
        <taxon>Bacillales</taxon>
        <taxon>Thermoactinomycetaceae</taxon>
        <taxon>Thermoflavimicrobium</taxon>
    </lineage>
</organism>
<dbReference type="Pfam" id="PF18024">
    <property type="entry name" value="HTH_50"/>
    <property type="match status" value="1"/>
</dbReference>
<keyword evidence="3" id="KW-0067">ATP-binding</keyword>
<evidence type="ECO:0000259" key="9">
    <source>
        <dbReference type="PROSITE" id="PS50112"/>
    </source>
</evidence>
<evidence type="ECO:0000256" key="1">
    <source>
        <dbReference type="ARBA" id="ARBA00022741"/>
    </source>
</evidence>
<dbReference type="InterPro" id="IPR025662">
    <property type="entry name" value="Sigma_54_int_dom_ATP-bd_1"/>
</dbReference>
<dbReference type="InterPro" id="IPR003593">
    <property type="entry name" value="AAA+_ATPase"/>
</dbReference>
<dbReference type="SUPFAM" id="SSF55785">
    <property type="entry name" value="PYP-like sensor domain (PAS domain)"/>
    <property type="match status" value="1"/>
</dbReference>
<dbReference type="PROSITE" id="PS50112">
    <property type="entry name" value="PAS"/>
    <property type="match status" value="1"/>
</dbReference>
<dbReference type="InterPro" id="IPR002078">
    <property type="entry name" value="Sigma_54_int"/>
</dbReference>
<gene>
    <name evidence="10" type="ORF">DL897_16470</name>
</gene>
<name>A0A364K177_9BACL</name>
<dbReference type="PANTHER" id="PTHR32071:SF57">
    <property type="entry name" value="C4-DICARBOXYLATE TRANSPORT TRANSCRIPTIONAL REGULATORY PROTEIN DCTD"/>
    <property type="match status" value="1"/>
</dbReference>